<keyword evidence="1" id="KW-0479">Metal-binding</keyword>
<name>A0A2N5SRM1_9BASI</name>
<dbReference type="Pfam" id="PF00097">
    <property type="entry name" value="zf-C3HC4"/>
    <property type="match status" value="1"/>
</dbReference>
<feature type="compositionally biased region" description="Polar residues" evidence="5">
    <location>
        <begin position="356"/>
        <end position="370"/>
    </location>
</feature>
<dbReference type="SUPFAM" id="SSF57850">
    <property type="entry name" value="RING/U-box"/>
    <property type="match status" value="1"/>
</dbReference>
<dbReference type="InterPro" id="IPR003903">
    <property type="entry name" value="UIM_dom"/>
</dbReference>
<feature type="region of interest" description="Disordered" evidence="5">
    <location>
        <begin position="354"/>
        <end position="377"/>
    </location>
</feature>
<dbReference type="SMART" id="SM00726">
    <property type="entry name" value="UIM"/>
    <property type="match status" value="4"/>
</dbReference>
<evidence type="ECO:0000256" key="5">
    <source>
        <dbReference type="SAM" id="MobiDB-lite"/>
    </source>
</evidence>
<proteinExistence type="predicted"/>
<dbReference type="EMBL" id="PGCJ01000885">
    <property type="protein sequence ID" value="PLW15840.1"/>
    <property type="molecule type" value="Genomic_DNA"/>
</dbReference>
<keyword evidence="3" id="KW-0862">Zinc</keyword>
<sequence>MKAQATCRCPTSSKSLHITYLHRGSANNNPTQLDQDIFSQPCYQVKSSWFTPGSHCGNVYHGVIFHELPAHQSLDGGPSILERVTRSGSFRKPISSIGESFRSAMRPTNRETPKKTVPPLGDCPICLDSLEAKNSFQRVFEKLRVRRWPECRHGYHPKCYRKMVDNESPCALCKVPPPPLSAARKKYLESLRKEHPESPEEDIHAIHRDILQTEIDLADVIPGIIPLGDAALSGAGHDNNDEDLVQAISLSLQDQPHYHSDYVGSASGDAGYDNDDEEIVRALSLSLQQQAYDQSSRFGRASGGARHWENNDEEVAWALSISLRHDLGRAEIGAGHDNNDEQLVRALSLSLRHGPQHQSNHVASASSGARNRNHEGSSFIRPRWKRFKWPRILR</sequence>
<feature type="domain" description="RING-type" evidence="6">
    <location>
        <begin position="123"/>
        <end position="174"/>
    </location>
</feature>
<dbReference type="PROSITE" id="PS50089">
    <property type="entry name" value="ZF_RING_2"/>
    <property type="match status" value="1"/>
</dbReference>
<dbReference type="InterPro" id="IPR001841">
    <property type="entry name" value="Znf_RING"/>
</dbReference>
<comment type="caution">
    <text evidence="7">The sequence shown here is derived from an EMBL/GenBank/DDBJ whole genome shotgun (WGS) entry which is preliminary data.</text>
</comment>
<organism evidence="7 8">
    <name type="scientific">Puccinia coronata f. sp. avenae</name>
    <dbReference type="NCBI Taxonomy" id="200324"/>
    <lineage>
        <taxon>Eukaryota</taxon>
        <taxon>Fungi</taxon>
        <taxon>Dikarya</taxon>
        <taxon>Basidiomycota</taxon>
        <taxon>Pucciniomycotina</taxon>
        <taxon>Pucciniomycetes</taxon>
        <taxon>Pucciniales</taxon>
        <taxon>Pucciniaceae</taxon>
        <taxon>Puccinia</taxon>
    </lineage>
</organism>
<dbReference type="Gene3D" id="3.30.40.10">
    <property type="entry name" value="Zinc/RING finger domain, C3HC4 (zinc finger)"/>
    <property type="match status" value="1"/>
</dbReference>
<evidence type="ECO:0000313" key="8">
    <source>
        <dbReference type="Proteomes" id="UP000235388"/>
    </source>
</evidence>
<keyword evidence="2 4" id="KW-0863">Zinc-finger</keyword>
<protein>
    <recommendedName>
        <fullName evidence="6">RING-type domain-containing protein</fullName>
    </recommendedName>
</protein>
<dbReference type="InterPro" id="IPR018957">
    <property type="entry name" value="Znf_C3HC4_RING-type"/>
</dbReference>
<evidence type="ECO:0000259" key="6">
    <source>
        <dbReference type="PROSITE" id="PS50089"/>
    </source>
</evidence>
<reference evidence="7 8" key="1">
    <citation type="submission" date="2017-11" db="EMBL/GenBank/DDBJ databases">
        <title>De novo assembly and phasing of dikaryotic genomes from two isolates of Puccinia coronata f. sp. avenae, the causal agent of oat crown rust.</title>
        <authorList>
            <person name="Miller M.E."/>
            <person name="Zhang Y."/>
            <person name="Omidvar V."/>
            <person name="Sperschneider J."/>
            <person name="Schwessinger B."/>
            <person name="Raley C."/>
            <person name="Palmer J.M."/>
            <person name="Garnica D."/>
            <person name="Upadhyaya N."/>
            <person name="Rathjen J."/>
            <person name="Taylor J.M."/>
            <person name="Park R.F."/>
            <person name="Dodds P.N."/>
            <person name="Hirsch C.D."/>
            <person name="Kianian S.F."/>
            <person name="Figueroa M."/>
        </authorList>
    </citation>
    <scope>NUCLEOTIDE SEQUENCE [LARGE SCALE GENOMIC DNA]</scope>
    <source>
        <strain evidence="7">12NC29</strain>
    </source>
</reference>
<keyword evidence="8" id="KW-1185">Reference proteome</keyword>
<dbReference type="InterPro" id="IPR013083">
    <property type="entry name" value="Znf_RING/FYVE/PHD"/>
</dbReference>
<dbReference type="AlphaFoldDB" id="A0A2N5SRM1"/>
<dbReference type="Proteomes" id="UP000235388">
    <property type="component" value="Unassembled WGS sequence"/>
</dbReference>
<evidence type="ECO:0000313" key="7">
    <source>
        <dbReference type="EMBL" id="PLW15840.1"/>
    </source>
</evidence>
<dbReference type="SMART" id="SM00184">
    <property type="entry name" value="RING"/>
    <property type="match status" value="1"/>
</dbReference>
<evidence type="ECO:0000256" key="4">
    <source>
        <dbReference type="PROSITE-ProRule" id="PRU00175"/>
    </source>
</evidence>
<evidence type="ECO:0000256" key="1">
    <source>
        <dbReference type="ARBA" id="ARBA00022723"/>
    </source>
</evidence>
<dbReference type="Pfam" id="PF23625">
    <property type="entry name" value="UIM_2"/>
    <property type="match status" value="2"/>
</dbReference>
<dbReference type="GO" id="GO:0008270">
    <property type="term" value="F:zinc ion binding"/>
    <property type="evidence" value="ECO:0007669"/>
    <property type="project" value="UniProtKB-KW"/>
</dbReference>
<gene>
    <name evidence="7" type="ORF">PCANC_20564</name>
</gene>
<evidence type="ECO:0000256" key="3">
    <source>
        <dbReference type="ARBA" id="ARBA00022833"/>
    </source>
</evidence>
<dbReference type="OrthoDB" id="2517687at2759"/>
<dbReference type="Pfam" id="PF02809">
    <property type="entry name" value="UIM"/>
    <property type="match status" value="2"/>
</dbReference>
<evidence type="ECO:0000256" key="2">
    <source>
        <dbReference type="ARBA" id="ARBA00022771"/>
    </source>
</evidence>
<accession>A0A2N5SRM1</accession>